<feature type="compositionally biased region" description="Basic and acidic residues" evidence="1">
    <location>
        <begin position="137"/>
        <end position="161"/>
    </location>
</feature>
<sequence>MPYLDHQDGQTGCGLNERRYWRLEASSLPLVRGDRCCPAAACNANILWHRTHMGPAKSYFILRELCFHIRPERKMPHEGLSSMPGFSPDPRLRQPLGCNSPSEAEVYSGRKREHGAEGCGGFSLVCFLPAQTREISGTRDVEQWPEELAHQPRSRGEKEDLSAQSRHTN</sequence>
<protein>
    <submittedName>
        <fullName evidence="2">Uncharacterized protein</fullName>
    </submittedName>
</protein>
<dbReference type="EMBL" id="JABVXQ010000001">
    <property type="protein sequence ID" value="KAF6130858.1"/>
    <property type="molecule type" value="Genomic_DNA"/>
</dbReference>
<comment type="caution">
    <text evidence="2">The sequence shown here is derived from an EMBL/GenBank/DDBJ whole genome shotgun (WGS) entry which is preliminary data.</text>
</comment>
<accession>A0A834BKL7</accession>
<evidence type="ECO:0000256" key="1">
    <source>
        <dbReference type="SAM" id="MobiDB-lite"/>
    </source>
</evidence>
<organism evidence="2 3">
    <name type="scientific">Phyllostomus discolor</name>
    <name type="common">pale spear-nosed bat</name>
    <dbReference type="NCBI Taxonomy" id="89673"/>
    <lineage>
        <taxon>Eukaryota</taxon>
        <taxon>Metazoa</taxon>
        <taxon>Chordata</taxon>
        <taxon>Craniata</taxon>
        <taxon>Vertebrata</taxon>
        <taxon>Euteleostomi</taxon>
        <taxon>Mammalia</taxon>
        <taxon>Eutheria</taxon>
        <taxon>Laurasiatheria</taxon>
        <taxon>Chiroptera</taxon>
        <taxon>Yangochiroptera</taxon>
        <taxon>Phyllostomidae</taxon>
        <taxon>Phyllostominae</taxon>
        <taxon>Phyllostomus</taxon>
    </lineage>
</organism>
<evidence type="ECO:0000313" key="3">
    <source>
        <dbReference type="Proteomes" id="UP000664940"/>
    </source>
</evidence>
<proteinExistence type="predicted"/>
<dbReference type="AlphaFoldDB" id="A0A834BKL7"/>
<reference evidence="2 3" key="1">
    <citation type="journal article" date="2020" name="Nature">
        <title>Six reference-quality genomes reveal evolution of bat adaptations.</title>
        <authorList>
            <person name="Jebb D."/>
            <person name="Huang Z."/>
            <person name="Pippel M."/>
            <person name="Hughes G.M."/>
            <person name="Lavrichenko K."/>
            <person name="Devanna P."/>
            <person name="Winkler S."/>
            <person name="Jermiin L.S."/>
            <person name="Skirmuntt E.C."/>
            <person name="Katzourakis A."/>
            <person name="Burkitt-Gray L."/>
            <person name="Ray D.A."/>
            <person name="Sullivan K.A.M."/>
            <person name="Roscito J.G."/>
            <person name="Kirilenko B.M."/>
            <person name="Davalos L.M."/>
            <person name="Corthals A.P."/>
            <person name="Power M.L."/>
            <person name="Jones G."/>
            <person name="Ransome R.D."/>
            <person name="Dechmann D.K.N."/>
            <person name="Locatelli A.G."/>
            <person name="Puechmaille S.J."/>
            <person name="Fedrigo O."/>
            <person name="Jarvis E.D."/>
            <person name="Hiller M."/>
            <person name="Vernes S.C."/>
            <person name="Myers E.W."/>
            <person name="Teeling E.C."/>
        </authorList>
    </citation>
    <scope>NUCLEOTIDE SEQUENCE [LARGE SCALE GENOMIC DNA]</scope>
    <source>
        <strain evidence="2">Bat1K_MPI-CBG_1</strain>
    </source>
</reference>
<name>A0A834BKL7_9CHIR</name>
<evidence type="ECO:0000313" key="2">
    <source>
        <dbReference type="EMBL" id="KAF6130858.1"/>
    </source>
</evidence>
<feature type="region of interest" description="Disordered" evidence="1">
    <location>
        <begin position="137"/>
        <end position="169"/>
    </location>
</feature>
<gene>
    <name evidence="2" type="ORF">HJG60_007831</name>
</gene>
<dbReference type="Proteomes" id="UP000664940">
    <property type="component" value="Unassembled WGS sequence"/>
</dbReference>